<dbReference type="PANTHER" id="PTHR30472">
    <property type="entry name" value="FERRIC ENTEROBACTIN TRANSPORT SYSTEM PERMEASE PROTEIN"/>
    <property type="match status" value="1"/>
</dbReference>
<dbReference type="PANTHER" id="PTHR30472:SF67">
    <property type="entry name" value="PERMEASE OF ABC TRANSPORTER-RELATED"/>
    <property type="match status" value="1"/>
</dbReference>
<comment type="similarity">
    <text evidence="2">Belongs to the binding-protein-dependent transport system permease family. FecCD subfamily.</text>
</comment>
<accession>A0A1Y6F5N4</accession>
<dbReference type="Gene3D" id="1.10.3470.10">
    <property type="entry name" value="ABC transporter involved in vitamin B12 uptake, BtuC"/>
    <property type="match status" value="1"/>
</dbReference>
<name>A0A1Y6F5N4_9HYPH</name>
<evidence type="ECO:0000256" key="6">
    <source>
        <dbReference type="ARBA" id="ARBA00022989"/>
    </source>
</evidence>
<feature type="transmembrane region" description="Helical" evidence="8">
    <location>
        <begin position="29"/>
        <end position="53"/>
    </location>
</feature>
<gene>
    <name evidence="9" type="ORF">SAMN06295905_1817</name>
</gene>
<dbReference type="Proteomes" id="UP000194474">
    <property type="component" value="Unassembled WGS sequence"/>
</dbReference>
<dbReference type="CDD" id="cd06550">
    <property type="entry name" value="TM_ABC_iron-siderophores_like"/>
    <property type="match status" value="1"/>
</dbReference>
<organism evidence="9 10">
    <name type="scientific">Devosia lucknowensis</name>
    <dbReference type="NCBI Taxonomy" id="1096929"/>
    <lineage>
        <taxon>Bacteria</taxon>
        <taxon>Pseudomonadati</taxon>
        <taxon>Pseudomonadota</taxon>
        <taxon>Alphaproteobacteria</taxon>
        <taxon>Hyphomicrobiales</taxon>
        <taxon>Devosiaceae</taxon>
        <taxon>Devosia</taxon>
    </lineage>
</organism>
<keyword evidence="4" id="KW-1003">Cell membrane</keyword>
<evidence type="ECO:0000256" key="7">
    <source>
        <dbReference type="ARBA" id="ARBA00023136"/>
    </source>
</evidence>
<dbReference type="GO" id="GO:0022857">
    <property type="term" value="F:transmembrane transporter activity"/>
    <property type="evidence" value="ECO:0007669"/>
    <property type="project" value="InterPro"/>
</dbReference>
<evidence type="ECO:0000313" key="10">
    <source>
        <dbReference type="Proteomes" id="UP000194474"/>
    </source>
</evidence>
<sequence length="362" mass="37427">MGVLPKRNDMSHHHLVHGPRHWLLHHVPLLVAALALILVATMALGVSVGAVGIEPHVVWGVIASHLAPGSVEVTWSPGRDNIVWEVRLPRVILGAIVGASLALVGAALQSVTRNPLSDPHLLGISSGAALGAIIVLLHVGMIFGLATLPIFAFVGALLTTFIVVGAATLTRSTGASRLVLAGVAVSFVITSAGSLGIFLGDPRAAHTVLFWMLGGLGLAQWSQLVFPLGALAICGAWLIGRARFLNAMTLGDESATALGIPAGRFRLAVFVACAILTGAAVAFSGVISFVGLMIPHIVRMVVGGDYRRVLPLSALVGAIFLVAADMLARVIIPPQDLPIGIITGLVGGIFFLGLLRRNASMG</sequence>
<protein>
    <submittedName>
        <fullName evidence="9">Iron complex transport system permease protein</fullName>
    </submittedName>
</protein>
<evidence type="ECO:0000313" key="9">
    <source>
        <dbReference type="EMBL" id="SMQ70185.1"/>
    </source>
</evidence>
<evidence type="ECO:0000256" key="3">
    <source>
        <dbReference type="ARBA" id="ARBA00022448"/>
    </source>
</evidence>
<feature type="transmembrane region" description="Helical" evidence="8">
    <location>
        <begin position="91"/>
        <end position="109"/>
    </location>
</feature>
<dbReference type="Pfam" id="PF01032">
    <property type="entry name" value="FecCD"/>
    <property type="match status" value="1"/>
</dbReference>
<keyword evidence="3" id="KW-0813">Transport</keyword>
<dbReference type="FunFam" id="1.10.3470.10:FF:000001">
    <property type="entry name" value="Vitamin B12 ABC transporter permease BtuC"/>
    <property type="match status" value="1"/>
</dbReference>
<evidence type="ECO:0000256" key="8">
    <source>
        <dbReference type="SAM" id="Phobius"/>
    </source>
</evidence>
<proteinExistence type="inferred from homology"/>
<feature type="transmembrane region" description="Helical" evidence="8">
    <location>
        <begin position="178"/>
        <end position="198"/>
    </location>
</feature>
<keyword evidence="6 8" id="KW-1133">Transmembrane helix</keyword>
<dbReference type="AlphaFoldDB" id="A0A1Y6F5N4"/>
<dbReference type="InterPro" id="IPR037294">
    <property type="entry name" value="ABC_BtuC-like"/>
</dbReference>
<keyword evidence="7 8" id="KW-0472">Membrane</keyword>
<dbReference type="GO" id="GO:0005886">
    <property type="term" value="C:plasma membrane"/>
    <property type="evidence" value="ECO:0007669"/>
    <property type="project" value="UniProtKB-SubCell"/>
</dbReference>
<dbReference type="EMBL" id="FXWK01000001">
    <property type="protein sequence ID" value="SMQ70185.1"/>
    <property type="molecule type" value="Genomic_DNA"/>
</dbReference>
<feature type="transmembrane region" description="Helical" evidence="8">
    <location>
        <begin position="265"/>
        <end position="298"/>
    </location>
</feature>
<reference evidence="10" key="1">
    <citation type="submission" date="2017-04" db="EMBL/GenBank/DDBJ databases">
        <authorList>
            <person name="Varghese N."/>
            <person name="Submissions S."/>
        </authorList>
    </citation>
    <scope>NUCLEOTIDE SEQUENCE [LARGE SCALE GENOMIC DNA]</scope>
</reference>
<evidence type="ECO:0000256" key="2">
    <source>
        <dbReference type="ARBA" id="ARBA00007935"/>
    </source>
</evidence>
<feature type="transmembrane region" description="Helical" evidence="8">
    <location>
        <begin position="337"/>
        <end position="355"/>
    </location>
</feature>
<feature type="transmembrane region" description="Helical" evidence="8">
    <location>
        <begin position="310"/>
        <end position="331"/>
    </location>
</feature>
<comment type="subcellular location">
    <subcellularLocation>
        <location evidence="1">Cell membrane</location>
        <topology evidence="1">Multi-pass membrane protein</topology>
    </subcellularLocation>
</comment>
<keyword evidence="10" id="KW-1185">Reference proteome</keyword>
<evidence type="ECO:0000256" key="1">
    <source>
        <dbReference type="ARBA" id="ARBA00004651"/>
    </source>
</evidence>
<keyword evidence="5 8" id="KW-0812">Transmembrane</keyword>
<feature type="transmembrane region" description="Helical" evidence="8">
    <location>
        <begin position="121"/>
        <end position="144"/>
    </location>
</feature>
<evidence type="ECO:0000256" key="4">
    <source>
        <dbReference type="ARBA" id="ARBA00022475"/>
    </source>
</evidence>
<evidence type="ECO:0000256" key="5">
    <source>
        <dbReference type="ARBA" id="ARBA00022692"/>
    </source>
</evidence>
<feature type="transmembrane region" description="Helical" evidence="8">
    <location>
        <begin position="150"/>
        <end position="169"/>
    </location>
</feature>
<dbReference type="SUPFAM" id="SSF81345">
    <property type="entry name" value="ABC transporter involved in vitamin B12 uptake, BtuC"/>
    <property type="match status" value="1"/>
</dbReference>
<dbReference type="InterPro" id="IPR000522">
    <property type="entry name" value="ABC_transptr_permease_BtuC"/>
</dbReference>
<dbReference type="GO" id="GO:0033214">
    <property type="term" value="P:siderophore-iron import into cell"/>
    <property type="evidence" value="ECO:0007669"/>
    <property type="project" value="TreeGrafter"/>
</dbReference>
<feature type="transmembrane region" description="Helical" evidence="8">
    <location>
        <begin position="228"/>
        <end position="245"/>
    </location>
</feature>